<evidence type="ECO:0000259" key="2">
    <source>
        <dbReference type="Pfam" id="PF08327"/>
    </source>
</evidence>
<reference evidence="3 4" key="1">
    <citation type="submission" date="2020-08" db="EMBL/GenBank/DDBJ databases">
        <title>Genomic Encyclopedia of Type Strains, Phase III (KMG-III): the genomes of soil and plant-associated and newly described type strains.</title>
        <authorList>
            <person name="Whitman W."/>
        </authorList>
    </citation>
    <scope>NUCLEOTIDE SEQUENCE [LARGE SCALE GENOMIC DNA]</scope>
    <source>
        <strain evidence="3 4">CECT 5862</strain>
    </source>
</reference>
<gene>
    <name evidence="3" type="ORF">FHS18_004620</name>
</gene>
<dbReference type="InterPro" id="IPR013538">
    <property type="entry name" value="ASHA1/2-like_C"/>
</dbReference>
<proteinExistence type="inferred from homology"/>
<dbReference type="SUPFAM" id="SSF55961">
    <property type="entry name" value="Bet v1-like"/>
    <property type="match status" value="1"/>
</dbReference>
<evidence type="ECO:0000313" key="4">
    <source>
        <dbReference type="Proteomes" id="UP000570361"/>
    </source>
</evidence>
<sequence>METGNKTVITVEATVHAPVEHVWTYWTEPQHITQWNQASEEWHAPRAENDLRAGGKFLTRMEAKDGSFGFDFEGIYDEVRTHELIAYTIGDGRTVTITFIAQGNDTKVVEAFEAEGTNPVEMQQAGWQAILDNFKTYSERQG</sequence>
<evidence type="ECO:0000256" key="1">
    <source>
        <dbReference type="ARBA" id="ARBA00006817"/>
    </source>
</evidence>
<protein>
    <submittedName>
        <fullName evidence="3">Uncharacterized protein YndB with AHSA1/START domain</fullName>
    </submittedName>
</protein>
<dbReference type="InterPro" id="IPR023393">
    <property type="entry name" value="START-like_dom_sf"/>
</dbReference>
<name>A0A7W5B144_9BACL</name>
<dbReference type="AlphaFoldDB" id="A0A7W5B144"/>
<comment type="similarity">
    <text evidence="1">Belongs to the AHA1 family.</text>
</comment>
<dbReference type="EMBL" id="JACHXK010000012">
    <property type="protein sequence ID" value="MBB3112519.1"/>
    <property type="molecule type" value="Genomic_DNA"/>
</dbReference>
<dbReference type="RefSeq" id="WP_183602633.1">
    <property type="nucleotide sequence ID" value="NZ_JACHXK010000012.1"/>
</dbReference>
<organism evidence="3 4">
    <name type="scientific">Paenibacillus phyllosphaerae</name>
    <dbReference type="NCBI Taxonomy" id="274593"/>
    <lineage>
        <taxon>Bacteria</taxon>
        <taxon>Bacillati</taxon>
        <taxon>Bacillota</taxon>
        <taxon>Bacilli</taxon>
        <taxon>Bacillales</taxon>
        <taxon>Paenibacillaceae</taxon>
        <taxon>Paenibacillus</taxon>
    </lineage>
</organism>
<evidence type="ECO:0000313" key="3">
    <source>
        <dbReference type="EMBL" id="MBB3112519.1"/>
    </source>
</evidence>
<dbReference type="Gene3D" id="3.30.530.20">
    <property type="match status" value="1"/>
</dbReference>
<dbReference type="Proteomes" id="UP000570361">
    <property type="component" value="Unassembled WGS sequence"/>
</dbReference>
<dbReference type="CDD" id="cd08897">
    <property type="entry name" value="SRPBCC_CalC_Aha1-like_4"/>
    <property type="match status" value="1"/>
</dbReference>
<keyword evidence="4" id="KW-1185">Reference proteome</keyword>
<feature type="domain" description="Activator of Hsp90 ATPase homologue 1/2-like C-terminal" evidence="2">
    <location>
        <begin position="17"/>
        <end position="138"/>
    </location>
</feature>
<comment type="caution">
    <text evidence="3">The sequence shown here is derived from an EMBL/GenBank/DDBJ whole genome shotgun (WGS) entry which is preliminary data.</text>
</comment>
<dbReference type="Pfam" id="PF08327">
    <property type="entry name" value="AHSA1"/>
    <property type="match status" value="1"/>
</dbReference>
<accession>A0A7W5B144</accession>